<dbReference type="SUPFAM" id="SSF89946">
    <property type="entry name" value="Hypothetical protein VC0424"/>
    <property type="match status" value="1"/>
</dbReference>
<feature type="domain" description="Regulator of ribonuclease activity B" evidence="2">
    <location>
        <begin position="136"/>
        <end position="232"/>
    </location>
</feature>
<reference evidence="3" key="1">
    <citation type="submission" date="2016-10" db="EMBL/GenBank/DDBJ databases">
        <authorList>
            <person name="de Groot N.N."/>
        </authorList>
    </citation>
    <scope>NUCLEOTIDE SEQUENCE</scope>
</reference>
<evidence type="ECO:0000259" key="1">
    <source>
        <dbReference type="Pfam" id="PF05117"/>
    </source>
</evidence>
<dbReference type="InterPro" id="IPR036701">
    <property type="entry name" value="RraB-like_sf"/>
</dbReference>
<dbReference type="Gene3D" id="3.30.70.970">
    <property type="entry name" value="RraB-like"/>
    <property type="match status" value="1"/>
</dbReference>
<dbReference type="EMBL" id="FPHK01000135">
    <property type="protein sequence ID" value="SFV69699.1"/>
    <property type="molecule type" value="Genomic_DNA"/>
</dbReference>
<name>A0A1W1CVA8_9ZZZZ</name>
<feature type="domain" description="DUF695" evidence="1">
    <location>
        <begin position="16"/>
        <end position="122"/>
    </location>
</feature>
<evidence type="ECO:0000259" key="2">
    <source>
        <dbReference type="Pfam" id="PF06877"/>
    </source>
</evidence>
<dbReference type="AlphaFoldDB" id="A0A1W1CVA8"/>
<proteinExistence type="predicted"/>
<sequence length="238" mass="27656">MRDFFKRVEDGSEMIVETDSSAYGYSQRYDWLLSVFIKFDMASESGEGFEEYLELKESLIIALEHDEKAKYVGGRSVDGWSELYFYAAESKGLVAQVDAILKDSGYKYESSVVRDAKWDFHYKNLTPNELEFAHMQSEKIIYLLEEEGDVLEMPRIVEHYVSFDTPTQKERFLDALMQESFQFKDEISSEEFENGIALTKEHAVTEEVLKAVVEELFVMIKSQNGYYEGWSTTLVKED</sequence>
<organism evidence="3">
    <name type="scientific">hydrothermal vent metagenome</name>
    <dbReference type="NCBI Taxonomy" id="652676"/>
    <lineage>
        <taxon>unclassified sequences</taxon>
        <taxon>metagenomes</taxon>
        <taxon>ecological metagenomes</taxon>
    </lineage>
</organism>
<dbReference type="InterPro" id="IPR009671">
    <property type="entry name" value="RraB_dom"/>
</dbReference>
<protein>
    <submittedName>
        <fullName evidence="3">Conserved uncharacterized cytosolic protein, putative</fullName>
    </submittedName>
</protein>
<dbReference type="Pfam" id="PF06877">
    <property type="entry name" value="RraB"/>
    <property type="match status" value="1"/>
</dbReference>
<gene>
    <name evidence="3" type="ORF">MNB_SM-6-187</name>
</gene>
<evidence type="ECO:0000313" key="3">
    <source>
        <dbReference type="EMBL" id="SFV69699.1"/>
    </source>
</evidence>
<dbReference type="Pfam" id="PF05117">
    <property type="entry name" value="DUF695"/>
    <property type="match status" value="1"/>
</dbReference>
<accession>A0A1W1CVA8</accession>
<dbReference type="InterPro" id="IPR016097">
    <property type="entry name" value="DUF695"/>
</dbReference>